<name>A0ABD3NP51_9STRA</name>
<gene>
    <name evidence="2" type="ORF">HJC23_010148</name>
</gene>
<dbReference type="Proteomes" id="UP001516023">
    <property type="component" value="Unassembled WGS sequence"/>
</dbReference>
<reference evidence="2 3" key="1">
    <citation type="journal article" date="2020" name="G3 (Bethesda)">
        <title>Improved Reference Genome for Cyclotella cryptica CCMP332, a Model for Cell Wall Morphogenesis, Salinity Adaptation, and Lipid Production in Diatoms (Bacillariophyta).</title>
        <authorList>
            <person name="Roberts W.R."/>
            <person name="Downey K.M."/>
            <person name="Ruck E.C."/>
            <person name="Traller J.C."/>
            <person name="Alverson A.J."/>
        </authorList>
    </citation>
    <scope>NUCLEOTIDE SEQUENCE [LARGE SCALE GENOMIC DNA]</scope>
    <source>
        <strain evidence="2 3">CCMP332</strain>
    </source>
</reference>
<comment type="caution">
    <text evidence="2">The sequence shown here is derived from an EMBL/GenBank/DDBJ whole genome shotgun (WGS) entry which is preliminary data.</text>
</comment>
<dbReference type="EMBL" id="JABMIG020000451">
    <property type="protein sequence ID" value="KAL3777346.1"/>
    <property type="molecule type" value="Genomic_DNA"/>
</dbReference>
<feature type="compositionally biased region" description="Basic and acidic residues" evidence="1">
    <location>
        <begin position="13"/>
        <end position="33"/>
    </location>
</feature>
<evidence type="ECO:0000313" key="3">
    <source>
        <dbReference type="Proteomes" id="UP001516023"/>
    </source>
</evidence>
<dbReference type="AlphaFoldDB" id="A0ABD3NP51"/>
<feature type="non-terminal residue" evidence="2">
    <location>
        <position position="1"/>
    </location>
</feature>
<feature type="region of interest" description="Disordered" evidence="1">
    <location>
        <begin position="1"/>
        <end position="41"/>
    </location>
</feature>
<keyword evidence="3" id="KW-1185">Reference proteome</keyword>
<protein>
    <submittedName>
        <fullName evidence="2">Uncharacterized protein</fullName>
    </submittedName>
</protein>
<evidence type="ECO:0000313" key="2">
    <source>
        <dbReference type="EMBL" id="KAL3777346.1"/>
    </source>
</evidence>
<organism evidence="2 3">
    <name type="scientific">Cyclotella cryptica</name>
    <dbReference type="NCBI Taxonomy" id="29204"/>
    <lineage>
        <taxon>Eukaryota</taxon>
        <taxon>Sar</taxon>
        <taxon>Stramenopiles</taxon>
        <taxon>Ochrophyta</taxon>
        <taxon>Bacillariophyta</taxon>
        <taxon>Coscinodiscophyceae</taxon>
        <taxon>Thalassiosirophycidae</taxon>
        <taxon>Stephanodiscales</taxon>
        <taxon>Stephanodiscaceae</taxon>
        <taxon>Cyclotella</taxon>
    </lineage>
</organism>
<sequence length="41" mass="4842">THVSPNEKANFLQKEKEEKEKKKEKTAQHEEIISKMCTDLN</sequence>
<accession>A0ABD3NP51</accession>
<evidence type="ECO:0000256" key="1">
    <source>
        <dbReference type="SAM" id="MobiDB-lite"/>
    </source>
</evidence>
<proteinExistence type="predicted"/>